<evidence type="ECO:0000313" key="2">
    <source>
        <dbReference type="Proteomes" id="UP000077242"/>
    </source>
</evidence>
<dbReference type="AlphaFoldDB" id="A0AAP7KDW2"/>
<reference evidence="2" key="1">
    <citation type="submission" date="2016-02" db="EMBL/GenBank/DDBJ databases">
        <title>Dietzia cinnamea strain CD11_5 genome sequencing and assembly.</title>
        <authorList>
            <person name="Kaur G."/>
            <person name="Nair G.R."/>
            <person name="Mayilraj S."/>
        </authorList>
    </citation>
    <scope>NUCLEOTIDE SEQUENCE [LARGE SCALE GENOMIC DNA]</scope>
    <source>
        <strain evidence="2">CD10_2</strain>
    </source>
</reference>
<dbReference type="EMBL" id="LSTU01000064">
    <property type="protein sequence ID" value="OAH44530.1"/>
    <property type="molecule type" value="Genomic_DNA"/>
</dbReference>
<gene>
    <name evidence="1" type="ORF">AYJ70_12455</name>
</gene>
<dbReference type="Proteomes" id="UP000077242">
    <property type="component" value="Unassembled WGS sequence"/>
</dbReference>
<organism evidence="1 2">
    <name type="scientific">Pseudomonas monteilii</name>
    <dbReference type="NCBI Taxonomy" id="76759"/>
    <lineage>
        <taxon>Bacteria</taxon>
        <taxon>Pseudomonadati</taxon>
        <taxon>Pseudomonadota</taxon>
        <taxon>Gammaproteobacteria</taxon>
        <taxon>Pseudomonadales</taxon>
        <taxon>Pseudomonadaceae</taxon>
        <taxon>Pseudomonas</taxon>
    </lineage>
</organism>
<protein>
    <submittedName>
        <fullName evidence="1">Uncharacterized protein</fullName>
    </submittedName>
</protein>
<comment type="caution">
    <text evidence="1">The sequence shown here is derived from an EMBL/GenBank/DDBJ whole genome shotgun (WGS) entry which is preliminary data.</text>
</comment>
<name>A0AAP7KDW2_9PSED</name>
<sequence>MPSLQKEPHLQAVDGMRQQVRRFLDIGISAESPAYLQLTRALSGAQQILDNIDQIAGAK</sequence>
<proteinExistence type="predicted"/>
<evidence type="ECO:0000313" key="1">
    <source>
        <dbReference type="EMBL" id="OAH44530.1"/>
    </source>
</evidence>
<accession>A0AAP7KDW2</accession>